<reference evidence="10 11" key="1">
    <citation type="journal article" date="2024" name="Int. J. Mol. Sci.">
        <title>Exploration of Alicyclobacillus spp. Genome in Search of Antibiotic Resistance.</title>
        <authorList>
            <person name="Bucka-Kolendo J."/>
            <person name="Kiousi D.E."/>
            <person name="Dekowska A."/>
            <person name="Mikolajczuk-Szczyrba A."/>
            <person name="Karadedos D.M."/>
            <person name="Michael P."/>
            <person name="Galanis A."/>
            <person name="Sokolowska B."/>
        </authorList>
    </citation>
    <scope>NUCLEOTIDE SEQUENCE [LARGE SCALE GENOMIC DNA]</scope>
    <source>
        <strain evidence="10 11">KKP 3000</strain>
    </source>
</reference>
<dbReference type="EMBL" id="JBDXSU010000007">
    <property type="protein sequence ID" value="MFB5190873.1"/>
    <property type="molecule type" value="Genomic_DNA"/>
</dbReference>
<dbReference type="Proteomes" id="UP001579974">
    <property type="component" value="Unassembled WGS sequence"/>
</dbReference>
<feature type="transmembrane region" description="Helical" evidence="9">
    <location>
        <begin position="54"/>
        <end position="74"/>
    </location>
</feature>
<feature type="transmembrane region" description="Helical" evidence="9">
    <location>
        <begin position="443"/>
        <end position="461"/>
    </location>
</feature>
<dbReference type="PIRSF" id="PIRSF005353">
    <property type="entry name" value="PbuG"/>
    <property type="match status" value="1"/>
</dbReference>
<evidence type="ECO:0000256" key="7">
    <source>
        <dbReference type="ARBA" id="ARBA00023136"/>
    </source>
</evidence>
<evidence type="ECO:0000256" key="6">
    <source>
        <dbReference type="ARBA" id="ARBA00022989"/>
    </source>
</evidence>
<evidence type="ECO:0000256" key="9">
    <source>
        <dbReference type="SAM" id="Phobius"/>
    </source>
</evidence>
<proteinExistence type="inferred from homology"/>
<keyword evidence="5 8" id="KW-0812">Transmembrane</keyword>
<feature type="transmembrane region" description="Helical" evidence="9">
    <location>
        <begin position="221"/>
        <end position="243"/>
    </location>
</feature>
<keyword evidence="11" id="KW-1185">Reference proteome</keyword>
<dbReference type="PANTHER" id="PTHR43337">
    <property type="entry name" value="XANTHINE/URACIL PERMEASE C887.17-RELATED"/>
    <property type="match status" value="1"/>
</dbReference>
<comment type="caution">
    <text evidence="10">The sequence shown here is derived from an EMBL/GenBank/DDBJ whole genome shotgun (WGS) entry which is preliminary data.</text>
</comment>
<evidence type="ECO:0000256" key="1">
    <source>
        <dbReference type="ARBA" id="ARBA00004651"/>
    </source>
</evidence>
<sequence>MQEHGVLGRLFRLRANNTTVGREIVAGVTTFMAMAYIIFLNPSILAGTGMDEKAVFFATCVGAGLVTLLMGLFVNYPIALAPGMGLNAYFAVIAAQNGHGPGHMPWQDALGAVFISGIVFIILTITRIRQLLVVAVPDSLKAAITVGIGLFITMIGFKDGDLISMSFTGSAPTTYQPGGIIDNFSWQPNLGSLHSADTDLTIIGVLLIGVLMALRIPGAMIIGIIVTTIIGIPMGVTTLSGLHGSWLPNFSHLEVGSLSLTGIWHYGLVSALFTFTFVEMFDTFGTLVGTASKAGLLEGDKGHKRLGRAMLVDAFGVSIGALLGTSTITAFVESGSGVAAGGRTGLTAVTTGILFWIALILAPLALVIPDQATAPALIIVGVLMMSAVRNIEWDNIGIALPAFLTIIAMPLTYSISNGIAVGFAAFVIINLIQMIFRREHVKIHWLMYIIVILAIWRYVFYVS</sequence>
<feature type="transmembrane region" description="Helical" evidence="9">
    <location>
        <begin position="140"/>
        <end position="157"/>
    </location>
</feature>
<dbReference type="PANTHER" id="PTHR43337:SF1">
    <property type="entry name" value="XANTHINE_URACIL PERMEASE C887.17-RELATED"/>
    <property type="match status" value="1"/>
</dbReference>
<name>A0ABV5AF24_9BACL</name>
<comment type="similarity">
    <text evidence="2 8">Belongs to the nucleobase:cation symporter-2 (NCS2) (TC 2.A.40) family. Azg-like subfamily.</text>
</comment>
<dbReference type="RefSeq" id="WP_275477037.1">
    <property type="nucleotide sequence ID" value="NZ_CP162940.1"/>
</dbReference>
<keyword evidence="7 8" id="KW-0472">Membrane</keyword>
<feature type="transmembrane region" description="Helical" evidence="9">
    <location>
        <begin position="309"/>
        <end position="332"/>
    </location>
</feature>
<comment type="subcellular location">
    <subcellularLocation>
        <location evidence="1 8">Cell membrane</location>
        <topology evidence="1 8">Multi-pass membrane protein</topology>
    </subcellularLocation>
</comment>
<feature type="transmembrane region" description="Helical" evidence="9">
    <location>
        <begin position="374"/>
        <end position="391"/>
    </location>
</feature>
<evidence type="ECO:0000256" key="2">
    <source>
        <dbReference type="ARBA" id="ARBA00005697"/>
    </source>
</evidence>
<dbReference type="InterPro" id="IPR006043">
    <property type="entry name" value="NCS2"/>
</dbReference>
<organism evidence="10 11">
    <name type="scientific">Alicyclobacillus fastidiosus</name>
    <dbReference type="NCBI Taxonomy" id="392011"/>
    <lineage>
        <taxon>Bacteria</taxon>
        <taxon>Bacillati</taxon>
        <taxon>Bacillota</taxon>
        <taxon>Bacilli</taxon>
        <taxon>Bacillales</taxon>
        <taxon>Alicyclobacillaceae</taxon>
        <taxon>Alicyclobacillus</taxon>
    </lineage>
</organism>
<gene>
    <name evidence="10" type="ORF">KKP3000_004359</name>
</gene>
<evidence type="ECO:0000256" key="8">
    <source>
        <dbReference type="PIRNR" id="PIRNR005353"/>
    </source>
</evidence>
<accession>A0ABV5AF24</accession>
<evidence type="ECO:0000313" key="10">
    <source>
        <dbReference type="EMBL" id="MFB5190873.1"/>
    </source>
</evidence>
<feature type="transmembrane region" description="Helical" evidence="9">
    <location>
        <begin position="109"/>
        <end position="128"/>
    </location>
</feature>
<feature type="transmembrane region" description="Helical" evidence="9">
    <location>
        <begin position="403"/>
        <end position="431"/>
    </location>
</feature>
<feature type="transmembrane region" description="Helical" evidence="9">
    <location>
        <begin position="193"/>
        <end position="214"/>
    </location>
</feature>
<keyword evidence="6 8" id="KW-1133">Transmembrane helix</keyword>
<keyword evidence="4 8" id="KW-1003">Cell membrane</keyword>
<feature type="transmembrane region" description="Helical" evidence="9">
    <location>
        <begin position="344"/>
        <end position="367"/>
    </location>
</feature>
<dbReference type="InterPro" id="IPR026033">
    <property type="entry name" value="Azg-like_bact_archaea"/>
</dbReference>
<feature type="transmembrane region" description="Helical" evidence="9">
    <location>
        <begin position="263"/>
        <end position="288"/>
    </location>
</feature>
<dbReference type="Pfam" id="PF00860">
    <property type="entry name" value="Xan_ur_permease"/>
    <property type="match status" value="1"/>
</dbReference>
<evidence type="ECO:0000256" key="3">
    <source>
        <dbReference type="ARBA" id="ARBA00022448"/>
    </source>
</evidence>
<evidence type="ECO:0000313" key="11">
    <source>
        <dbReference type="Proteomes" id="UP001579974"/>
    </source>
</evidence>
<evidence type="ECO:0000256" key="4">
    <source>
        <dbReference type="ARBA" id="ARBA00022475"/>
    </source>
</evidence>
<evidence type="ECO:0000256" key="5">
    <source>
        <dbReference type="ARBA" id="ARBA00022692"/>
    </source>
</evidence>
<keyword evidence="3 8" id="KW-0813">Transport</keyword>
<dbReference type="InterPro" id="IPR045018">
    <property type="entry name" value="Azg-like"/>
</dbReference>
<feature type="transmembrane region" description="Helical" evidence="9">
    <location>
        <begin position="24"/>
        <end position="42"/>
    </location>
</feature>
<protein>
    <submittedName>
        <fullName evidence="10">NCS2 family permease</fullName>
    </submittedName>
</protein>